<feature type="compositionally biased region" description="Basic and acidic residues" evidence="1">
    <location>
        <begin position="379"/>
        <end position="403"/>
    </location>
</feature>
<evidence type="ECO:0000313" key="3">
    <source>
        <dbReference type="EMBL" id="CAB4149966.1"/>
    </source>
</evidence>
<dbReference type="EMBL" id="LR797261">
    <property type="protein sequence ID" value="CAB4197355.1"/>
    <property type="molecule type" value="Genomic_DNA"/>
</dbReference>
<protein>
    <submittedName>
        <fullName evidence="3">Uncharacterized protein</fullName>
    </submittedName>
</protein>
<dbReference type="EMBL" id="LR796302">
    <property type="protein sequence ID" value="CAB4135448.1"/>
    <property type="molecule type" value="Genomic_DNA"/>
</dbReference>
<evidence type="ECO:0000313" key="6">
    <source>
        <dbReference type="EMBL" id="CAB4197355.1"/>
    </source>
</evidence>
<evidence type="ECO:0000313" key="4">
    <source>
        <dbReference type="EMBL" id="CAB4170113.1"/>
    </source>
</evidence>
<evidence type="ECO:0000313" key="5">
    <source>
        <dbReference type="EMBL" id="CAB4182662.1"/>
    </source>
</evidence>
<name>A0A6J5MY11_9CAUD</name>
<proteinExistence type="predicted"/>
<accession>A0A6J5MY11</accession>
<dbReference type="EMBL" id="LR796855">
    <property type="protein sequence ID" value="CAB4170113.1"/>
    <property type="molecule type" value="Genomic_DNA"/>
</dbReference>
<dbReference type="EMBL" id="LR797373">
    <property type="protein sequence ID" value="CAB4210273.1"/>
    <property type="molecule type" value="Genomic_DNA"/>
</dbReference>
<dbReference type="EMBL" id="LR796533">
    <property type="protein sequence ID" value="CAB4149966.1"/>
    <property type="molecule type" value="Genomic_DNA"/>
</dbReference>
<dbReference type="EMBL" id="LR797044">
    <property type="protein sequence ID" value="CAB4182662.1"/>
    <property type="molecule type" value="Genomic_DNA"/>
</dbReference>
<evidence type="ECO:0000313" key="7">
    <source>
        <dbReference type="EMBL" id="CAB4210273.1"/>
    </source>
</evidence>
<organism evidence="3">
    <name type="scientific">uncultured Caudovirales phage</name>
    <dbReference type="NCBI Taxonomy" id="2100421"/>
    <lineage>
        <taxon>Viruses</taxon>
        <taxon>Duplodnaviria</taxon>
        <taxon>Heunggongvirae</taxon>
        <taxon>Uroviricota</taxon>
        <taxon>Caudoviricetes</taxon>
        <taxon>Peduoviridae</taxon>
        <taxon>Maltschvirus</taxon>
        <taxon>Maltschvirus maltsch</taxon>
    </lineage>
</organism>
<evidence type="ECO:0000256" key="1">
    <source>
        <dbReference type="SAM" id="MobiDB-lite"/>
    </source>
</evidence>
<gene>
    <name evidence="5" type="ORF">UFOVP1078_17</name>
    <name evidence="6" type="ORF">UFOVP1317_7</name>
    <name evidence="7" type="ORF">UFOVP1429_2</name>
    <name evidence="2" type="ORF">UFOVP289_28</name>
    <name evidence="3" type="ORF">UFOVP547_19</name>
    <name evidence="4" type="ORF">UFOVP900_50</name>
</gene>
<sequence>MPLMMTDVAKGQEAALQLDLQPLRAEAERERIPLETEKMQQNLQTSKLSQQKEMLQIQALVEAQKDDASAKTLIGDLSKDPAFKDLPIPDQMLRIGQGLAATGKFKQAEEFYSRGERAKLQEAQTQKANFDIQQNKLDKAQSYLTMLNDDGSNANEVMMAARTDGALTESELKILSQRGQEALNAGKFKAFKTDALRNINSIKGKAEVAQEADKKEQRRIQAGQLAETIRRDTMNNNRLIAAVTSRESTVESKAALSRYTTSSRLVQSASEQIRRLQKQIDELPPKVTTNWYGAEKEDPNAEKRKAIEDNIARQEGIIDEQRDVQKQAIDQMGVVIQSQPTTKLDRDKEKDFVVYDSPESAQKAADIAGRTIRVTINGKRYEVDPEPPKPTKEDKQDKNEYTRVKGPRGGYIYSRAGRGTRKTMVEWKNQDLQSSGE</sequence>
<feature type="region of interest" description="Disordered" evidence="1">
    <location>
        <begin position="378"/>
        <end position="417"/>
    </location>
</feature>
<reference evidence="3" key="1">
    <citation type="submission" date="2020-04" db="EMBL/GenBank/DDBJ databases">
        <authorList>
            <person name="Chiriac C."/>
            <person name="Salcher M."/>
            <person name="Ghai R."/>
            <person name="Kavagutti S V."/>
        </authorList>
    </citation>
    <scope>NUCLEOTIDE SEQUENCE</scope>
</reference>
<evidence type="ECO:0000313" key="2">
    <source>
        <dbReference type="EMBL" id="CAB4135448.1"/>
    </source>
</evidence>